<keyword evidence="3" id="KW-1185">Reference proteome</keyword>
<organism evidence="2 3">
    <name type="scientific">Myriangium duriaei CBS 260.36</name>
    <dbReference type="NCBI Taxonomy" id="1168546"/>
    <lineage>
        <taxon>Eukaryota</taxon>
        <taxon>Fungi</taxon>
        <taxon>Dikarya</taxon>
        <taxon>Ascomycota</taxon>
        <taxon>Pezizomycotina</taxon>
        <taxon>Dothideomycetes</taxon>
        <taxon>Dothideomycetidae</taxon>
        <taxon>Myriangiales</taxon>
        <taxon>Myriangiaceae</taxon>
        <taxon>Myriangium</taxon>
    </lineage>
</organism>
<gene>
    <name evidence="2" type="ORF">K461DRAFT_271180</name>
</gene>
<dbReference type="OrthoDB" id="336240at2759"/>
<name>A0A9P4IXM3_9PEZI</name>
<dbReference type="EMBL" id="ML996091">
    <property type="protein sequence ID" value="KAF2149605.1"/>
    <property type="molecule type" value="Genomic_DNA"/>
</dbReference>
<feature type="region of interest" description="Disordered" evidence="1">
    <location>
        <begin position="663"/>
        <end position="683"/>
    </location>
</feature>
<sequence>MYGAWGRNGFNPYTPLPQMGSTPPSMPGMTNTSSSYHSGASDKAYYSGHNSSVPSASTAMMHSGSGETRKSTLSPLSPDFQVRGQSLEDPFVDGGASRALSPHHNMTSPAELAQLIKSGAFEDPDNMLPLDNRTQRVTTTTAAPTSTPRHPAPTVQPVVHLWGSHMVQSVEEPGFLSYVQTGRLPPIEEAIHYQPFTFPADAMPVSQGGVVLVKNIPYASTKAEIIAAIGRNARIVAQPAGSPFYAIHIIMERSTGKTMDCYVELENKAEAKSIVYAYRSRCDRGRTPRVGERHIEVELSSQEELMEQLFPKARCVKWEGQMPVVFEPTEAYNSGFMGFVTTEECAMLVKHAENPQRSPFVARALNRAYESLISILWKYPWFSTNHTTLAERAVLHRTTLSLLRVLFRAVSTCSHPLQLSQALLQELLCAALTVPFSHIQKFTTAELAASSGFGAVVASIGYTPLFKHSPSWPFAALDIAPGVSARVVAYYASLLAQGSFTSASSVHLSDHEAATLSTSPFGAFRPDTTSTASERVMTLDKAARIEWEALATVLGAVLCPQYTAPAQDQQLVEYSPTNDPTHLHQQEKEKVFDAAPGAGRKRTPPSAGEGQEGKRLRPYAGMELDGLAEDMQDSLALTPLAYPMIEGRGAEKKSGLVAPVNTPEAVEKSKQGGGNLPGLGAGVGKVKAGASFADIARKD</sequence>
<feature type="region of interest" description="Disordered" evidence="1">
    <location>
        <begin position="12"/>
        <end position="38"/>
    </location>
</feature>
<evidence type="ECO:0008006" key="4">
    <source>
        <dbReference type="Google" id="ProtNLM"/>
    </source>
</evidence>
<accession>A0A9P4IXM3</accession>
<dbReference type="InterPro" id="IPR012677">
    <property type="entry name" value="Nucleotide-bd_a/b_plait_sf"/>
</dbReference>
<evidence type="ECO:0000256" key="1">
    <source>
        <dbReference type="SAM" id="MobiDB-lite"/>
    </source>
</evidence>
<dbReference type="AlphaFoldDB" id="A0A9P4IXM3"/>
<protein>
    <recommendedName>
        <fullName evidence="4">RRM domain-containing protein</fullName>
    </recommendedName>
</protein>
<feature type="region of interest" description="Disordered" evidence="1">
    <location>
        <begin position="594"/>
        <end position="617"/>
    </location>
</feature>
<feature type="region of interest" description="Disordered" evidence="1">
    <location>
        <begin position="52"/>
        <end position="79"/>
    </location>
</feature>
<evidence type="ECO:0000313" key="2">
    <source>
        <dbReference type="EMBL" id="KAF2149605.1"/>
    </source>
</evidence>
<comment type="caution">
    <text evidence="2">The sequence shown here is derived from an EMBL/GenBank/DDBJ whole genome shotgun (WGS) entry which is preliminary data.</text>
</comment>
<feature type="compositionally biased region" description="Gly residues" evidence="1">
    <location>
        <begin position="671"/>
        <end position="683"/>
    </location>
</feature>
<dbReference type="Proteomes" id="UP000799439">
    <property type="component" value="Unassembled WGS sequence"/>
</dbReference>
<proteinExistence type="predicted"/>
<feature type="compositionally biased region" description="Polar residues" evidence="1">
    <location>
        <begin position="19"/>
        <end position="38"/>
    </location>
</feature>
<dbReference type="Gene3D" id="3.30.70.330">
    <property type="match status" value="1"/>
</dbReference>
<reference evidence="2" key="1">
    <citation type="journal article" date="2020" name="Stud. Mycol.">
        <title>101 Dothideomycetes genomes: a test case for predicting lifestyles and emergence of pathogens.</title>
        <authorList>
            <person name="Haridas S."/>
            <person name="Albert R."/>
            <person name="Binder M."/>
            <person name="Bloem J."/>
            <person name="Labutti K."/>
            <person name="Salamov A."/>
            <person name="Andreopoulos B."/>
            <person name="Baker S."/>
            <person name="Barry K."/>
            <person name="Bills G."/>
            <person name="Bluhm B."/>
            <person name="Cannon C."/>
            <person name="Castanera R."/>
            <person name="Culley D."/>
            <person name="Daum C."/>
            <person name="Ezra D."/>
            <person name="Gonzalez J."/>
            <person name="Henrissat B."/>
            <person name="Kuo A."/>
            <person name="Liang C."/>
            <person name="Lipzen A."/>
            <person name="Lutzoni F."/>
            <person name="Magnuson J."/>
            <person name="Mondo S."/>
            <person name="Nolan M."/>
            <person name="Ohm R."/>
            <person name="Pangilinan J."/>
            <person name="Park H.-J."/>
            <person name="Ramirez L."/>
            <person name="Alfaro M."/>
            <person name="Sun H."/>
            <person name="Tritt A."/>
            <person name="Yoshinaga Y."/>
            <person name="Zwiers L.-H."/>
            <person name="Turgeon B."/>
            <person name="Goodwin S."/>
            <person name="Spatafora J."/>
            <person name="Crous P."/>
            <person name="Grigoriev I."/>
        </authorList>
    </citation>
    <scope>NUCLEOTIDE SEQUENCE</scope>
    <source>
        <strain evidence="2">CBS 260.36</strain>
    </source>
</reference>
<evidence type="ECO:0000313" key="3">
    <source>
        <dbReference type="Proteomes" id="UP000799439"/>
    </source>
</evidence>